<dbReference type="GeneID" id="93771384"/>
<keyword evidence="2" id="KW-0449">Lipoprotein</keyword>
<evidence type="ECO:0000256" key="1">
    <source>
        <dbReference type="SAM" id="SignalP"/>
    </source>
</evidence>
<dbReference type="SUPFAM" id="SSF89392">
    <property type="entry name" value="Prokaryotic lipoproteins and lipoprotein localization factors"/>
    <property type="match status" value="1"/>
</dbReference>
<dbReference type="Proteomes" id="UP000315983">
    <property type="component" value="Unassembled WGS sequence"/>
</dbReference>
<feature type="chain" id="PRO_5038516189" evidence="1">
    <location>
        <begin position="22"/>
        <end position="282"/>
    </location>
</feature>
<dbReference type="Proteomes" id="UP000677457">
    <property type="component" value="Unassembled WGS sequence"/>
</dbReference>
<reference evidence="3 4" key="1">
    <citation type="submission" date="2019-06" db="EMBL/GenBank/DDBJ databases">
        <title>Sequencing the genomes of 1000 actinobacteria strains.</title>
        <authorList>
            <person name="Klenk H.-P."/>
        </authorList>
    </citation>
    <scope>NUCLEOTIDE SEQUENCE [LARGE SCALE GENOMIC DNA]</scope>
    <source>
        <strain evidence="3 4">DSM 44819</strain>
    </source>
</reference>
<name>A0A542XMD9_SALAC</name>
<protein>
    <submittedName>
        <fullName evidence="2">Lipoprotein</fullName>
    </submittedName>
    <submittedName>
        <fullName evidence="3">Uncharacterized protein DUF1396</fullName>
    </submittedName>
</protein>
<keyword evidence="5" id="KW-1185">Reference proteome</keyword>
<dbReference type="EMBL" id="BOQM01000004">
    <property type="protein sequence ID" value="GIM81871.1"/>
    <property type="molecule type" value="Genomic_DNA"/>
</dbReference>
<sequence length="282" mass="31105">MSRWKNVTVLTVATVSAVAVAACGPSTASREASQQSSVLELLANDLQGSLQEVMNKSSKIETLRANVVGSFPDDFEMQMVMDLRDPVSYEMVMEVAGDATTIRLIDSVMYMETPEAQRESNDGMRWMKMDLSSAFASGMGLEQQVKEVDPVKQVKTLLEIEGVTAVGEETVNGVRTVHYTLTTTPEEYLALQKEEGERDADELADLAAQVDELGVTEIKTDLWIDEQYWPRRAQVTMGEMGVMTMDYTDYNEPVTIEAPPAAETTDFAELLQGLGEEFGTNT</sequence>
<evidence type="ECO:0000313" key="4">
    <source>
        <dbReference type="Proteomes" id="UP000315983"/>
    </source>
</evidence>
<evidence type="ECO:0000313" key="3">
    <source>
        <dbReference type="EMBL" id="TQL36992.1"/>
    </source>
</evidence>
<dbReference type="AlphaFoldDB" id="A0A542XMD9"/>
<accession>A0A542XMD9</accession>
<dbReference type="InterPro" id="IPR029046">
    <property type="entry name" value="LolA/LolB/LppX"/>
</dbReference>
<feature type="signal peptide" evidence="1">
    <location>
        <begin position="1"/>
        <end position="21"/>
    </location>
</feature>
<dbReference type="PROSITE" id="PS51257">
    <property type="entry name" value="PROKAR_LIPOPROTEIN"/>
    <property type="match status" value="1"/>
</dbReference>
<evidence type="ECO:0000313" key="5">
    <source>
        <dbReference type="Proteomes" id="UP000677457"/>
    </source>
</evidence>
<proteinExistence type="predicted"/>
<keyword evidence="1" id="KW-0732">Signal</keyword>
<gene>
    <name evidence="3" type="ORF">FB564_2134</name>
    <name evidence="2" type="ORF">Sar04_04260</name>
</gene>
<dbReference type="Gene3D" id="2.50.20.20">
    <property type="match status" value="1"/>
</dbReference>
<organism evidence="3 4">
    <name type="scientific">Salinispora arenicola</name>
    <dbReference type="NCBI Taxonomy" id="168697"/>
    <lineage>
        <taxon>Bacteria</taxon>
        <taxon>Bacillati</taxon>
        <taxon>Actinomycetota</taxon>
        <taxon>Actinomycetes</taxon>
        <taxon>Micromonosporales</taxon>
        <taxon>Micromonosporaceae</taxon>
        <taxon>Salinispora</taxon>
    </lineage>
</organism>
<dbReference type="RefSeq" id="WP_016813742.1">
    <property type="nucleotide sequence ID" value="NZ_BOQM01000004.1"/>
</dbReference>
<dbReference type="EMBL" id="VFOL01000001">
    <property type="protein sequence ID" value="TQL36992.1"/>
    <property type="molecule type" value="Genomic_DNA"/>
</dbReference>
<reference evidence="2 5" key="2">
    <citation type="submission" date="2021-03" db="EMBL/GenBank/DDBJ databases">
        <title>Whole genome shotgun sequence of Salinispora arenicola NBRC 105043.</title>
        <authorList>
            <person name="Komaki H."/>
            <person name="Tamura T."/>
        </authorList>
    </citation>
    <scope>NUCLEOTIDE SEQUENCE [LARGE SCALE GENOMIC DNA]</scope>
    <source>
        <strain evidence="2 5">NBRC 105043</strain>
    </source>
</reference>
<comment type="caution">
    <text evidence="3">The sequence shown here is derived from an EMBL/GenBank/DDBJ whole genome shotgun (WGS) entry which is preliminary data.</text>
</comment>
<evidence type="ECO:0000313" key="2">
    <source>
        <dbReference type="EMBL" id="GIM81871.1"/>
    </source>
</evidence>